<dbReference type="NCBIfam" id="TIGR02152">
    <property type="entry name" value="D_ribokin_bact"/>
    <property type="match status" value="1"/>
</dbReference>
<keyword evidence="11 12" id="KW-0119">Carbohydrate metabolism</keyword>
<keyword evidence="12" id="KW-0963">Cytoplasm</keyword>
<dbReference type="InterPro" id="IPR011611">
    <property type="entry name" value="PfkB_dom"/>
</dbReference>
<keyword evidence="5 12" id="KW-0479">Metal-binding</keyword>
<evidence type="ECO:0000256" key="2">
    <source>
        <dbReference type="ARBA" id="ARBA00012035"/>
    </source>
</evidence>
<evidence type="ECO:0000256" key="7">
    <source>
        <dbReference type="ARBA" id="ARBA00022777"/>
    </source>
</evidence>
<dbReference type="PANTHER" id="PTHR10584">
    <property type="entry name" value="SUGAR KINASE"/>
    <property type="match status" value="1"/>
</dbReference>
<dbReference type="SUPFAM" id="SSF53613">
    <property type="entry name" value="Ribokinase-like"/>
    <property type="match status" value="1"/>
</dbReference>
<keyword evidence="4 12" id="KW-0808">Transferase</keyword>
<keyword evidence="9 12" id="KW-0460">Magnesium</keyword>
<dbReference type="PROSITE" id="PS00583">
    <property type="entry name" value="PFKB_KINASES_1"/>
    <property type="match status" value="1"/>
</dbReference>
<evidence type="ECO:0000256" key="9">
    <source>
        <dbReference type="ARBA" id="ARBA00022842"/>
    </source>
</evidence>
<comment type="similarity">
    <text evidence="1">Belongs to the carbohydrate kinase pfkB family.</text>
</comment>
<comment type="catalytic activity">
    <reaction evidence="12">
        <text>D-ribose + ATP = D-ribose 5-phosphate + ADP + H(+)</text>
        <dbReference type="Rhea" id="RHEA:13697"/>
        <dbReference type="ChEBI" id="CHEBI:15378"/>
        <dbReference type="ChEBI" id="CHEBI:30616"/>
        <dbReference type="ChEBI" id="CHEBI:47013"/>
        <dbReference type="ChEBI" id="CHEBI:78346"/>
        <dbReference type="ChEBI" id="CHEBI:456216"/>
        <dbReference type="EC" id="2.7.1.15"/>
    </reaction>
</comment>
<feature type="binding site" evidence="12">
    <location>
        <position position="255"/>
    </location>
    <ligand>
        <name>substrate</name>
    </ligand>
</feature>
<feature type="binding site" evidence="12">
    <location>
        <begin position="40"/>
        <end position="44"/>
    </location>
    <ligand>
        <name>substrate</name>
    </ligand>
</feature>
<dbReference type="EC" id="2.7.1.15" evidence="2 12"/>
<keyword evidence="10 12" id="KW-0630">Potassium</keyword>
<sequence length="315" mass="33051">MRKSIVVVGSLNLDLVARVKRLPNPGETIIGKDFNTYGGGKGANQAVALARLGAPVKMIGKLGSDGFAKQLNDGLNDAGVDTSLLQYTTGSSGTALITTAEDGENTIVVIPGANGALLPEDLERHREQIEQAAMVLGQLEIQAATTECLGRLTQAAGVPFILDPAPAYSLSQDLLRSVTWLTPNETEAQLLLDAHYPGRQLSSPPEVADQLLKLGVRNVILKLGARGVYMAGADVENTYVDGFKVQVVDTTAAGDAFNGAFAFAVCEKGMAPRDAAHFACAVAAISVTRAGAQTSMPRLAECDAFLKKSKPKFLA</sequence>
<evidence type="ECO:0000256" key="5">
    <source>
        <dbReference type="ARBA" id="ARBA00022723"/>
    </source>
</evidence>
<feature type="binding site" evidence="12">
    <location>
        <position position="289"/>
    </location>
    <ligand>
        <name>K(+)</name>
        <dbReference type="ChEBI" id="CHEBI:29103"/>
    </ligand>
</feature>
<evidence type="ECO:0000256" key="6">
    <source>
        <dbReference type="ARBA" id="ARBA00022741"/>
    </source>
</evidence>
<dbReference type="GO" id="GO:0019303">
    <property type="term" value="P:D-ribose catabolic process"/>
    <property type="evidence" value="ECO:0007669"/>
    <property type="project" value="UniProtKB-UniRule"/>
</dbReference>
<comment type="pathway">
    <text evidence="12">Carbohydrate metabolism; D-ribose degradation; D-ribose 5-phosphate from beta-D-ribopyranose: step 2/2.</text>
</comment>
<dbReference type="PANTHER" id="PTHR10584:SF166">
    <property type="entry name" value="RIBOKINASE"/>
    <property type="match status" value="1"/>
</dbReference>
<feature type="binding site" evidence="12">
    <location>
        <position position="249"/>
    </location>
    <ligand>
        <name>K(+)</name>
        <dbReference type="ChEBI" id="CHEBI:29103"/>
    </ligand>
</feature>
<organism evidence="14">
    <name type="scientific">Telmatobacter sp. DSM 110680</name>
    <dbReference type="NCBI Taxonomy" id="3036704"/>
    <lineage>
        <taxon>Bacteria</taxon>
        <taxon>Pseudomonadati</taxon>
        <taxon>Acidobacteriota</taxon>
        <taxon>Terriglobia</taxon>
        <taxon>Terriglobales</taxon>
        <taxon>Acidobacteriaceae</taxon>
        <taxon>Telmatobacter</taxon>
    </lineage>
</organism>
<dbReference type="InterPro" id="IPR002173">
    <property type="entry name" value="Carboh/pur_kinase_PfkB_CS"/>
</dbReference>
<comment type="cofactor">
    <cofactor evidence="12">
        <name>Mg(2+)</name>
        <dbReference type="ChEBI" id="CHEBI:18420"/>
    </cofactor>
    <text evidence="12">Requires a divalent cation, most likely magnesium in vivo, as an electrophilic catalyst to aid phosphoryl group transfer. It is the chelate of the metal and the nucleotide that is the actual substrate.</text>
</comment>
<dbReference type="GO" id="GO:0005524">
    <property type="term" value="F:ATP binding"/>
    <property type="evidence" value="ECO:0007669"/>
    <property type="project" value="UniProtKB-UniRule"/>
</dbReference>
<evidence type="ECO:0000256" key="8">
    <source>
        <dbReference type="ARBA" id="ARBA00022840"/>
    </source>
</evidence>
<evidence type="ECO:0000256" key="10">
    <source>
        <dbReference type="ARBA" id="ARBA00022958"/>
    </source>
</evidence>
<comment type="activity regulation">
    <text evidence="12">Activated by a monovalent cation that binds near, but not in, the active site. The most likely occupant of the site in vivo is potassium. Ion binding induces a conformational change that may alter substrate affinity.</text>
</comment>
<evidence type="ECO:0000256" key="4">
    <source>
        <dbReference type="ARBA" id="ARBA00022679"/>
    </source>
</evidence>
<evidence type="ECO:0000256" key="3">
    <source>
        <dbReference type="ARBA" id="ARBA00016943"/>
    </source>
</evidence>
<dbReference type="PRINTS" id="PR00990">
    <property type="entry name" value="RIBOKINASE"/>
</dbReference>
<evidence type="ECO:0000313" key="14">
    <source>
        <dbReference type="EMBL" id="XBH17998.1"/>
    </source>
</evidence>
<feature type="domain" description="Carbohydrate kinase PfkB" evidence="13">
    <location>
        <begin position="3"/>
        <end position="297"/>
    </location>
</feature>
<evidence type="ECO:0000259" key="13">
    <source>
        <dbReference type="Pfam" id="PF00294"/>
    </source>
</evidence>
<dbReference type="GO" id="GO:0046872">
    <property type="term" value="F:metal ion binding"/>
    <property type="evidence" value="ECO:0007669"/>
    <property type="project" value="UniProtKB-KW"/>
</dbReference>
<evidence type="ECO:0000256" key="1">
    <source>
        <dbReference type="ARBA" id="ARBA00005380"/>
    </source>
</evidence>
<dbReference type="Gene3D" id="3.40.1190.20">
    <property type="match status" value="1"/>
</dbReference>
<comment type="similarity">
    <text evidence="12">Belongs to the carbohydrate kinase PfkB family. Ribokinase subfamily.</text>
</comment>
<comment type="subcellular location">
    <subcellularLocation>
        <location evidence="12">Cytoplasm</location>
    </subcellularLocation>
</comment>
<dbReference type="Pfam" id="PF00294">
    <property type="entry name" value="PfkB"/>
    <property type="match status" value="1"/>
</dbReference>
<evidence type="ECO:0000256" key="11">
    <source>
        <dbReference type="ARBA" id="ARBA00023277"/>
    </source>
</evidence>
<keyword evidence="6 12" id="KW-0547">Nucleotide-binding</keyword>
<feature type="binding site" evidence="12">
    <location>
        <position position="140"/>
    </location>
    <ligand>
        <name>substrate</name>
    </ligand>
</feature>
<proteinExistence type="inferred from homology"/>
<comment type="subunit">
    <text evidence="12">Homodimer.</text>
</comment>
<feature type="binding site" evidence="12">
    <location>
        <position position="184"/>
    </location>
    <ligand>
        <name>ATP</name>
        <dbReference type="ChEBI" id="CHEBI:30616"/>
    </ligand>
</feature>
<comment type="function">
    <text evidence="12">Catalyzes the phosphorylation of ribose at O-5 in a reaction requiring ATP and magnesium. The resulting D-ribose-5-phosphate can then be used either for sythesis of nucleotides, histidine, and tryptophan, or as a component of the pentose phosphate pathway.</text>
</comment>
<feature type="active site" description="Proton acceptor" evidence="12">
    <location>
        <position position="255"/>
    </location>
</feature>
<reference evidence="14" key="1">
    <citation type="submission" date="2023-03" db="EMBL/GenBank/DDBJ databases">
        <title>Edaphobacter sp.</title>
        <authorList>
            <person name="Huber K.J."/>
            <person name="Papendorf J."/>
            <person name="Pilke C."/>
            <person name="Bunk B."/>
            <person name="Sproeer C."/>
            <person name="Pester M."/>
        </authorList>
    </citation>
    <scope>NUCLEOTIDE SEQUENCE</scope>
    <source>
        <strain evidence="14">DSM 110680</strain>
    </source>
</reference>
<comment type="caution">
    <text evidence="12">Lacks conserved residue(s) required for the propagation of feature annotation.</text>
</comment>
<name>A0AAU7DLQ5_9BACT</name>
<protein>
    <recommendedName>
        <fullName evidence="3 12">Ribokinase</fullName>
        <shortName evidence="12">RK</shortName>
        <ecNumber evidence="2 12">2.7.1.15</ecNumber>
    </recommendedName>
</protein>
<dbReference type="GO" id="GO:0005829">
    <property type="term" value="C:cytosol"/>
    <property type="evidence" value="ECO:0007669"/>
    <property type="project" value="TreeGrafter"/>
</dbReference>
<dbReference type="RefSeq" id="WP_348263224.1">
    <property type="nucleotide sequence ID" value="NZ_CP121196.1"/>
</dbReference>
<dbReference type="InterPro" id="IPR011877">
    <property type="entry name" value="Ribokinase"/>
</dbReference>
<dbReference type="InterPro" id="IPR002139">
    <property type="entry name" value="Ribo/fructo_kinase"/>
</dbReference>
<dbReference type="AlphaFoldDB" id="A0AAU7DLQ5"/>
<accession>A0AAU7DLQ5</accession>
<feature type="binding site" evidence="12">
    <location>
        <position position="251"/>
    </location>
    <ligand>
        <name>K(+)</name>
        <dbReference type="ChEBI" id="CHEBI:29103"/>
    </ligand>
</feature>
<evidence type="ECO:0000256" key="12">
    <source>
        <dbReference type="HAMAP-Rule" id="MF_01987"/>
    </source>
</evidence>
<dbReference type="EMBL" id="CP121196">
    <property type="protein sequence ID" value="XBH17998.1"/>
    <property type="molecule type" value="Genomic_DNA"/>
</dbReference>
<dbReference type="HAMAP" id="MF_01987">
    <property type="entry name" value="Ribokinase"/>
    <property type="match status" value="1"/>
</dbReference>
<keyword evidence="7 12" id="KW-0418">Kinase</keyword>
<dbReference type="CDD" id="cd01174">
    <property type="entry name" value="ribokinase"/>
    <property type="match status" value="1"/>
</dbReference>
<feature type="binding site" evidence="12">
    <location>
        <begin position="254"/>
        <end position="255"/>
    </location>
    <ligand>
        <name>ATP</name>
        <dbReference type="ChEBI" id="CHEBI:30616"/>
    </ligand>
</feature>
<dbReference type="InterPro" id="IPR029056">
    <property type="entry name" value="Ribokinase-like"/>
</dbReference>
<keyword evidence="8 12" id="KW-0067">ATP-binding</keyword>
<feature type="binding site" evidence="12">
    <location>
        <begin position="222"/>
        <end position="227"/>
    </location>
    <ligand>
        <name>ATP</name>
        <dbReference type="ChEBI" id="CHEBI:30616"/>
    </ligand>
</feature>
<dbReference type="PROSITE" id="PS00584">
    <property type="entry name" value="PFKB_KINASES_2"/>
    <property type="match status" value="1"/>
</dbReference>
<feature type="binding site" evidence="12">
    <location>
        <position position="286"/>
    </location>
    <ligand>
        <name>K(+)</name>
        <dbReference type="ChEBI" id="CHEBI:29103"/>
    </ligand>
</feature>
<feature type="binding site" evidence="12">
    <location>
        <begin position="12"/>
        <end position="14"/>
    </location>
    <ligand>
        <name>substrate</name>
    </ligand>
</feature>
<feature type="binding site" evidence="12">
    <location>
        <position position="295"/>
    </location>
    <ligand>
        <name>K(+)</name>
        <dbReference type="ChEBI" id="CHEBI:29103"/>
    </ligand>
</feature>
<feature type="binding site" evidence="12">
    <location>
        <position position="291"/>
    </location>
    <ligand>
        <name>K(+)</name>
        <dbReference type="ChEBI" id="CHEBI:29103"/>
    </ligand>
</feature>
<dbReference type="GO" id="GO:0004747">
    <property type="term" value="F:ribokinase activity"/>
    <property type="evidence" value="ECO:0007669"/>
    <property type="project" value="UniProtKB-UniRule"/>
</dbReference>
<gene>
    <name evidence="12 14" type="primary">rbsK</name>
    <name evidence="14" type="ORF">P8935_01400</name>
</gene>